<organism evidence="1">
    <name type="scientific">Haptolina ericina</name>
    <dbReference type="NCBI Taxonomy" id="156174"/>
    <lineage>
        <taxon>Eukaryota</taxon>
        <taxon>Haptista</taxon>
        <taxon>Haptophyta</taxon>
        <taxon>Prymnesiophyceae</taxon>
        <taxon>Prymnesiales</taxon>
        <taxon>Prymnesiaceae</taxon>
        <taxon>Haptolina</taxon>
    </lineage>
</organism>
<protein>
    <submittedName>
        <fullName evidence="1">Uncharacterized protein</fullName>
    </submittedName>
</protein>
<accession>A0A7S3AKZ6</accession>
<sequence length="399" mass="41553">MDSSCLRAPGFLGVHTLALGQELSLDAGVLVMWSGAAAHDDQSTRALGGCGTGLAIGTERPFSSAASGSRKVSGPFVRAVMRGATTNVPRPLHLWLDAADAESSPMASMSDASKVHRLGPYRIRVLSAKVVTPLPGGNDAVGALQPAETLLVRVAVDKVPQDVLPFGELVTHKWKRARREQSFWLSTQGAMQLSLQTVEVVGGSSAVECLVGNTDGNTAVSHEGSLQGTSSLPPLPSLGSLPPLSAPVAGVTAANSVTSTLELHLHAVPKHQEVAEGDDAGFGCAVCGWTAELDAMSIGVDEGHLVLPLELASAGDSAQRIRVGDHEIRVLQCTGHYARCAAPGQFESDYPLLLLHVQVSVRQLPDASACVAGGAGNLRELKLAESRRLGAAFERLLDL</sequence>
<evidence type="ECO:0000313" key="1">
    <source>
        <dbReference type="EMBL" id="CAE0108079.1"/>
    </source>
</evidence>
<gene>
    <name evidence="1" type="ORF">HERI1096_LOCUS8739</name>
</gene>
<dbReference type="EMBL" id="HBHX01015602">
    <property type="protein sequence ID" value="CAE0108079.1"/>
    <property type="molecule type" value="Transcribed_RNA"/>
</dbReference>
<name>A0A7S3AKZ6_9EUKA</name>
<reference evidence="1" key="1">
    <citation type="submission" date="2021-01" db="EMBL/GenBank/DDBJ databases">
        <authorList>
            <person name="Corre E."/>
            <person name="Pelletier E."/>
            <person name="Niang G."/>
            <person name="Scheremetjew M."/>
            <person name="Finn R."/>
            <person name="Kale V."/>
            <person name="Holt S."/>
            <person name="Cochrane G."/>
            <person name="Meng A."/>
            <person name="Brown T."/>
            <person name="Cohen L."/>
        </authorList>
    </citation>
    <scope>NUCLEOTIDE SEQUENCE</scope>
    <source>
        <strain evidence="1">CCMP281</strain>
    </source>
</reference>
<proteinExistence type="predicted"/>
<dbReference type="AlphaFoldDB" id="A0A7S3AKZ6"/>